<name>A0A1I1X388_9ACTN</name>
<protein>
    <submittedName>
        <fullName evidence="1">Uncharacterized protein</fullName>
    </submittedName>
</protein>
<reference evidence="2" key="1">
    <citation type="submission" date="2016-10" db="EMBL/GenBank/DDBJ databases">
        <authorList>
            <person name="Varghese N."/>
            <person name="Submissions S."/>
        </authorList>
    </citation>
    <scope>NUCLEOTIDE SEQUENCE [LARGE SCALE GENOMIC DNA]</scope>
    <source>
        <strain evidence="2">DSM 45004</strain>
    </source>
</reference>
<sequence length="77" mass="8789">MASMPIDPFADIGRRAWLDCPNCHHGQNCSECLLGRSCSDHWQYLLSNSGTLLYLQCPSCTHLWQHDTHGGRTERRC</sequence>
<organism evidence="1 2">
    <name type="scientific">Actinopolyspora alba</name>
    <dbReference type="NCBI Taxonomy" id="673379"/>
    <lineage>
        <taxon>Bacteria</taxon>
        <taxon>Bacillati</taxon>
        <taxon>Actinomycetota</taxon>
        <taxon>Actinomycetes</taxon>
        <taxon>Actinopolysporales</taxon>
        <taxon>Actinopolysporaceae</taxon>
        <taxon>Actinopolyspora</taxon>
        <taxon>Actinopolyspora alba group</taxon>
    </lineage>
</organism>
<dbReference type="AlphaFoldDB" id="A0A1I1X388"/>
<gene>
    <name evidence="1" type="ORF">SAMN04487819_106277</name>
</gene>
<evidence type="ECO:0000313" key="1">
    <source>
        <dbReference type="EMBL" id="SFE01829.1"/>
    </source>
</evidence>
<dbReference type="EMBL" id="FOMZ01000006">
    <property type="protein sequence ID" value="SFE01829.1"/>
    <property type="molecule type" value="Genomic_DNA"/>
</dbReference>
<dbReference type="Proteomes" id="UP000198716">
    <property type="component" value="Unassembled WGS sequence"/>
</dbReference>
<keyword evidence="2" id="KW-1185">Reference proteome</keyword>
<proteinExistence type="predicted"/>
<accession>A0A1I1X388</accession>
<evidence type="ECO:0000313" key="2">
    <source>
        <dbReference type="Proteomes" id="UP000198716"/>
    </source>
</evidence>